<keyword evidence="5" id="KW-0862">Zinc</keyword>
<keyword evidence="4 7" id="KW-0378">Hydrolase</keyword>
<dbReference type="HOGENOM" id="CLU_030571_3_4_6"/>
<dbReference type="EMBL" id="CP007142">
    <property type="protein sequence ID" value="AJQ97694.1"/>
    <property type="molecule type" value="Genomic_DNA"/>
</dbReference>
<gene>
    <name evidence="7" type="ORF">YC6258_05666</name>
</gene>
<evidence type="ECO:0000259" key="6">
    <source>
        <dbReference type="SMART" id="SM00849"/>
    </source>
</evidence>
<evidence type="ECO:0000256" key="5">
    <source>
        <dbReference type="ARBA" id="ARBA00022833"/>
    </source>
</evidence>
<reference evidence="7 8" key="1">
    <citation type="submission" date="2014-01" db="EMBL/GenBank/DDBJ databases">
        <title>Full genme sequencing of cellulolytic bacterium Gynuella sunshinyii YC6258T gen. nov., sp. nov.</title>
        <authorList>
            <person name="Khan H."/>
            <person name="Chung E.J."/>
            <person name="Chung Y.R."/>
        </authorList>
    </citation>
    <scope>NUCLEOTIDE SEQUENCE [LARGE SCALE GENOMIC DNA]</scope>
    <source>
        <strain evidence="7 8">YC6258</strain>
    </source>
</reference>
<dbReference type="SMART" id="SM00849">
    <property type="entry name" value="Lactamase_B"/>
    <property type="match status" value="1"/>
</dbReference>
<keyword evidence="3" id="KW-0479">Metal-binding</keyword>
<dbReference type="GO" id="GO:0016787">
    <property type="term" value="F:hydrolase activity"/>
    <property type="evidence" value="ECO:0007669"/>
    <property type="project" value="UniProtKB-KW"/>
</dbReference>
<dbReference type="GO" id="GO:0046872">
    <property type="term" value="F:metal ion binding"/>
    <property type="evidence" value="ECO:0007669"/>
    <property type="project" value="UniProtKB-KW"/>
</dbReference>
<evidence type="ECO:0000313" key="8">
    <source>
        <dbReference type="Proteomes" id="UP000032266"/>
    </source>
</evidence>
<proteinExistence type="inferred from homology"/>
<dbReference type="Gene3D" id="3.60.15.10">
    <property type="entry name" value="Ribonuclease Z/Hydroxyacylglutathione hydrolase-like"/>
    <property type="match status" value="1"/>
</dbReference>
<evidence type="ECO:0000256" key="2">
    <source>
        <dbReference type="ARBA" id="ARBA00007749"/>
    </source>
</evidence>
<dbReference type="Pfam" id="PF00753">
    <property type="entry name" value="Lactamase_B"/>
    <property type="match status" value="1"/>
</dbReference>
<comment type="cofactor">
    <cofactor evidence="1">
        <name>Zn(2+)</name>
        <dbReference type="ChEBI" id="CHEBI:29105"/>
    </cofactor>
</comment>
<dbReference type="PANTHER" id="PTHR42978">
    <property type="entry name" value="QUORUM-QUENCHING LACTONASE YTNP-RELATED-RELATED"/>
    <property type="match status" value="1"/>
</dbReference>
<dbReference type="STRING" id="1445510.YC6258_05666"/>
<sequence length="277" mass="32043">MNLQLLHVGHCFHPEAIITRGGSWKAQQFPAIVGLFKHPRLGHVLFDTGYAKRFLQATRPFPQRFYRWLTPMHLCDKQQLLTQLKDRGIERDDIRHIFVSHFHADHIAGLLDFPNATYICSRSGLQSMRQRTGINALIKGYLRDLMPEDFEQRVRFIEASPEYQLPVNMAPFSRAYDIFNDGSFLAIELPGHAFGHFGLLTAIGNDSVFLIGDACWTEQTLITTSRPHPLANLVLSDKYQYYDTIDRLAQLYGYNRSIRIIPSHCMNSYERFCAHYH</sequence>
<protein>
    <submittedName>
        <fullName evidence="7">Zn-dependent hydrolase, including glyoxylase</fullName>
    </submittedName>
</protein>
<dbReference type="PANTHER" id="PTHR42978:SF2">
    <property type="entry name" value="102 KBASES UNSTABLE REGION: FROM 1 TO 119443"/>
    <property type="match status" value="1"/>
</dbReference>
<evidence type="ECO:0000256" key="3">
    <source>
        <dbReference type="ARBA" id="ARBA00022723"/>
    </source>
</evidence>
<evidence type="ECO:0000256" key="1">
    <source>
        <dbReference type="ARBA" id="ARBA00001947"/>
    </source>
</evidence>
<dbReference type="Proteomes" id="UP000032266">
    <property type="component" value="Chromosome"/>
</dbReference>
<dbReference type="CDD" id="cd07730">
    <property type="entry name" value="metallo-hydrolase-like_MBL-fold"/>
    <property type="match status" value="1"/>
</dbReference>
<dbReference type="AlphaFoldDB" id="A0A0C5W516"/>
<evidence type="ECO:0000313" key="7">
    <source>
        <dbReference type="EMBL" id="AJQ97694.1"/>
    </source>
</evidence>
<dbReference type="InterPro" id="IPR001279">
    <property type="entry name" value="Metallo-B-lactamas"/>
</dbReference>
<keyword evidence="8" id="KW-1185">Reference proteome</keyword>
<dbReference type="InterPro" id="IPR051013">
    <property type="entry name" value="MBL_superfamily_lactonases"/>
</dbReference>
<dbReference type="OrthoDB" id="5443440at2"/>
<feature type="domain" description="Metallo-beta-lactamase" evidence="6">
    <location>
        <begin position="30"/>
        <end position="264"/>
    </location>
</feature>
<comment type="similarity">
    <text evidence="2">Belongs to the metallo-beta-lactamase superfamily.</text>
</comment>
<dbReference type="SUPFAM" id="SSF56281">
    <property type="entry name" value="Metallo-hydrolase/oxidoreductase"/>
    <property type="match status" value="1"/>
</dbReference>
<accession>A0A0C5W516</accession>
<name>A0A0C5W516_9GAMM</name>
<dbReference type="KEGG" id="gsn:YC6258_05666"/>
<organism evidence="7 8">
    <name type="scientific">Gynuella sunshinyii YC6258</name>
    <dbReference type="NCBI Taxonomy" id="1445510"/>
    <lineage>
        <taxon>Bacteria</taxon>
        <taxon>Pseudomonadati</taxon>
        <taxon>Pseudomonadota</taxon>
        <taxon>Gammaproteobacteria</taxon>
        <taxon>Oceanospirillales</taxon>
        <taxon>Saccharospirillaceae</taxon>
        <taxon>Gynuella</taxon>
    </lineage>
</organism>
<dbReference type="RefSeq" id="WP_044619371.1">
    <property type="nucleotide sequence ID" value="NZ_CP007142.1"/>
</dbReference>
<evidence type="ECO:0000256" key="4">
    <source>
        <dbReference type="ARBA" id="ARBA00022801"/>
    </source>
</evidence>
<dbReference type="InterPro" id="IPR036866">
    <property type="entry name" value="RibonucZ/Hydroxyglut_hydro"/>
</dbReference>